<proteinExistence type="predicted"/>
<name>A0ACC7VGZ2_9BACI</name>
<gene>
    <name evidence="1" type="ORF">GLW08_12725</name>
</gene>
<reference evidence="1" key="1">
    <citation type="submission" date="2019-11" db="EMBL/GenBank/DDBJ databases">
        <title>Genome sequences of 17 halophilic strains isolated from different environments.</title>
        <authorList>
            <person name="Furrow R.E."/>
        </authorList>
    </citation>
    <scope>NUCLEOTIDE SEQUENCE</scope>
    <source>
        <strain evidence="1">22510_22_Filter</strain>
    </source>
</reference>
<accession>A0ACC7VGZ2</accession>
<comment type="caution">
    <text evidence="1">The sequence shown here is derived from an EMBL/GenBank/DDBJ whole genome shotgun (WGS) entry which is preliminary data.</text>
</comment>
<dbReference type="EMBL" id="WMEU01000003">
    <property type="protein sequence ID" value="MYL54201.1"/>
    <property type="molecule type" value="Genomic_DNA"/>
</dbReference>
<sequence>MEKMSYENLKRINLLFVQQGGLHIIKNENNVILYFFDNQGNEVDSTVLTWKEFEQIKQNKYINFRFTV</sequence>
<keyword evidence="2" id="KW-1185">Reference proteome</keyword>
<protein>
    <submittedName>
        <fullName evidence="1">Uncharacterized protein</fullName>
    </submittedName>
</protein>
<evidence type="ECO:0000313" key="2">
    <source>
        <dbReference type="Proteomes" id="UP000466692"/>
    </source>
</evidence>
<evidence type="ECO:0000313" key="1">
    <source>
        <dbReference type="EMBL" id="MYL54201.1"/>
    </source>
</evidence>
<dbReference type="Proteomes" id="UP000466692">
    <property type="component" value="Unassembled WGS sequence"/>
</dbReference>
<organism evidence="1 2">
    <name type="scientific">Pontibacillus yanchengensis</name>
    <dbReference type="NCBI Taxonomy" id="462910"/>
    <lineage>
        <taxon>Bacteria</taxon>
        <taxon>Bacillati</taxon>
        <taxon>Bacillota</taxon>
        <taxon>Bacilli</taxon>
        <taxon>Bacillales</taxon>
        <taxon>Bacillaceae</taxon>
        <taxon>Pontibacillus</taxon>
    </lineage>
</organism>